<dbReference type="VEuPathDB" id="MicrosporidiaDB:CWI36_0114p0030"/>
<organism evidence="2 3">
    <name type="scientific">Hamiltosporidium magnivora</name>
    <dbReference type="NCBI Taxonomy" id="148818"/>
    <lineage>
        <taxon>Eukaryota</taxon>
        <taxon>Fungi</taxon>
        <taxon>Fungi incertae sedis</taxon>
        <taxon>Microsporidia</taxon>
        <taxon>Dubosqiidae</taxon>
        <taxon>Hamiltosporidium</taxon>
    </lineage>
</organism>
<keyword evidence="3" id="KW-1185">Reference proteome</keyword>
<dbReference type="AlphaFoldDB" id="A0A4Q9LKR6"/>
<reference evidence="2 3" key="1">
    <citation type="submission" date="2017-12" db="EMBL/GenBank/DDBJ databases">
        <authorList>
            <person name="Pombert J.-F."/>
            <person name="Haag K.L."/>
            <person name="Ebert D."/>
        </authorList>
    </citation>
    <scope>NUCLEOTIDE SEQUENCE [LARGE SCALE GENOMIC DNA]</scope>
    <source>
        <strain evidence="2">BE-OM-2</strain>
    </source>
</reference>
<keyword evidence="1" id="KW-0472">Membrane</keyword>
<comment type="caution">
    <text evidence="2">The sequence shown here is derived from an EMBL/GenBank/DDBJ whole genome shotgun (WGS) entry which is preliminary data.</text>
</comment>
<evidence type="ECO:0000313" key="2">
    <source>
        <dbReference type="EMBL" id="TBU08627.1"/>
    </source>
</evidence>
<accession>A0A4Q9LKR6</accession>
<keyword evidence="1" id="KW-0812">Transmembrane</keyword>
<evidence type="ECO:0000256" key="1">
    <source>
        <dbReference type="SAM" id="Phobius"/>
    </source>
</evidence>
<keyword evidence="1" id="KW-1133">Transmembrane helix</keyword>
<proteinExistence type="predicted"/>
<feature type="transmembrane region" description="Helical" evidence="1">
    <location>
        <begin position="20"/>
        <end position="40"/>
    </location>
</feature>
<evidence type="ECO:0000313" key="3">
    <source>
        <dbReference type="Proteomes" id="UP000291404"/>
    </source>
</evidence>
<name>A0A4Q9LKR6_9MICR</name>
<dbReference type="VEuPathDB" id="MicrosporidiaDB:CWI39_0096p0020"/>
<dbReference type="Proteomes" id="UP000291404">
    <property type="component" value="Unassembled WGS sequence"/>
</dbReference>
<protein>
    <submittedName>
        <fullName evidence="2">Uncharacterized protein</fullName>
    </submittedName>
</protein>
<sequence length="673" mass="79845">MRLINLILCTTSSWKHKYSLLRILIVFPSMIAVTKVIFLFSEEDHDFDSLKVNSLTNENCSVGKKHEKDTMKERQNKKFTPKESYNIFVVENIEKYPIILEIITEKINKTQSDIVIVLKNTKYSEFKIFDNFLKTCYLPQETFSINHFGLILYFLESLKVVFNINFTKIINCLFYNLNIFCKNEMNIQMKFWIDFLVSNEDSLDFFNMVFDIYLAYFGINNAYILNDYINFESYFLFETYDFLLTNKKYRILKIDETFLNIILAREIDNFFITVFLALFNAEVIFIENYNLLDTKALDKCLFMITNSVNTIVFYDISIEDSVISFINSNNIFKKITYLYFYCYSFTEITDVLNKSLGIKKVFLVDWLENQNLQYLSSESSESIDKLKLLINEKSLNIGIIEKNFSEDSELKSPEYYLIENFNQNKHVLLQKDKMSKIKVLARFNFKYSYCSCFGFLTDKNEVKYLSIRYTNAKIENLCTLKNHVIMNIKSLKIFQSEVTFEALINIDDFPYIKELELNKVEIIQIIENFEINQNNQSLLNLKIIAPKISIKTKIYDFIHCFNKLESLNLYLDEDLIGKEKCSTVLFRSAKDLNLLTFVCTKVTIMAITELSYFKNTKKIEFREINREGFFSGLFLNHELLRLATLIFKSCDFYETDRFCFNFMHLENIEFEKM</sequence>
<dbReference type="EMBL" id="PITI01000114">
    <property type="protein sequence ID" value="TBU08627.1"/>
    <property type="molecule type" value="Genomic_DNA"/>
</dbReference>
<gene>
    <name evidence="2" type="ORF">CWI36_0114p0030</name>
</gene>